<protein>
    <submittedName>
        <fullName evidence="1">Uncharacterized protein</fullName>
    </submittedName>
</protein>
<evidence type="ECO:0000313" key="1">
    <source>
        <dbReference type="EMBL" id="CAD7445686.1"/>
    </source>
</evidence>
<sequence length="273" mass="31262">MEISKTLQENIRDIQNQLKLAIRNHQDLFAKNYQSILGLNGNKMRHYLDHCWQNREEVGQFPSPQFTFAHSKFILLPSGLLVKIHLDLGYALFHATLHVQSSWHPNTSRPNRICSGGPIHSWLWSCGSQTQTGPPGYVPVAQSTPGYGLVASKHKLAHQDMFRWPNPPLAMVSWHPNTNWPNRICSGGPIHPWLWSRGIQTQTGPPEYVPVAQATPGYGLVASKHKLAHQDMFRWPNLSLAMMMVPMKRSCCRQQLFRKKKKMEVKDRFKSTK</sequence>
<reference evidence="1" key="1">
    <citation type="submission" date="2020-11" db="EMBL/GenBank/DDBJ databases">
        <authorList>
            <person name="Tran Van P."/>
        </authorList>
    </citation>
    <scope>NUCLEOTIDE SEQUENCE</scope>
</reference>
<dbReference type="EMBL" id="OD567466">
    <property type="protein sequence ID" value="CAD7445686.1"/>
    <property type="molecule type" value="Genomic_DNA"/>
</dbReference>
<name>A0A7R9F2U4_9NEOP</name>
<proteinExistence type="predicted"/>
<dbReference type="AlphaFoldDB" id="A0A7R9F2U4"/>
<gene>
    <name evidence="1" type="ORF">TBIB3V08_LOCUS8034</name>
</gene>
<organism evidence="1">
    <name type="scientific">Timema bartmani</name>
    <dbReference type="NCBI Taxonomy" id="61472"/>
    <lineage>
        <taxon>Eukaryota</taxon>
        <taxon>Metazoa</taxon>
        <taxon>Ecdysozoa</taxon>
        <taxon>Arthropoda</taxon>
        <taxon>Hexapoda</taxon>
        <taxon>Insecta</taxon>
        <taxon>Pterygota</taxon>
        <taxon>Neoptera</taxon>
        <taxon>Polyneoptera</taxon>
        <taxon>Phasmatodea</taxon>
        <taxon>Timematodea</taxon>
        <taxon>Timematoidea</taxon>
        <taxon>Timematidae</taxon>
        <taxon>Timema</taxon>
    </lineage>
</organism>
<accession>A0A7R9F2U4</accession>